<gene>
    <name evidence="2" type="ORF">CABS02_13758</name>
</gene>
<feature type="compositionally biased region" description="Low complexity" evidence="1">
    <location>
        <begin position="25"/>
        <end position="48"/>
    </location>
</feature>
<name>A0A9P9X2F0_9PEZI</name>
<feature type="region of interest" description="Disordered" evidence="1">
    <location>
        <begin position="119"/>
        <end position="172"/>
    </location>
</feature>
<comment type="caution">
    <text evidence="2">The sequence shown here is derived from an EMBL/GenBank/DDBJ whole genome shotgun (WGS) entry which is preliminary data.</text>
</comment>
<evidence type="ECO:0000313" key="2">
    <source>
        <dbReference type="EMBL" id="KAI3532819.1"/>
    </source>
</evidence>
<accession>A0A9P9X2F0</accession>
<sequence length="298" mass="32190">MLSSKVYSPPETERPALQLQELQDLQKQHNQQVQEVQRQQQQQQRQQRPLGVTGLGGLAQGVGEAESTTLNNGGERPVREFNYNGRVRNSERASVRASSGVLGRQHPHRSSFSIYSNYSSYSSSSDGGAGGGGGGGGARGSVPTGARDGGAAPPTHPPPLPRQPTPTPYTAQQPRRIPMMDMVTPQAPGTAGTAGTANTAGTDATAVAGTEEFVKRQPSQQQVRHPPPTYAPSQDPYSRVRFADEERRREEAAARARAGHPHGQIDMAQIAGGHSMRALWVFACCAFFWYRCLMDEDF</sequence>
<organism evidence="2 3">
    <name type="scientific">Colletotrichum abscissum</name>
    <dbReference type="NCBI Taxonomy" id="1671311"/>
    <lineage>
        <taxon>Eukaryota</taxon>
        <taxon>Fungi</taxon>
        <taxon>Dikarya</taxon>
        <taxon>Ascomycota</taxon>
        <taxon>Pezizomycotina</taxon>
        <taxon>Sordariomycetes</taxon>
        <taxon>Hypocreomycetidae</taxon>
        <taxon>Glomerellales</taxon>
        <taxon>Glomerellaceae</taxon>
        <taxon>Colletotrichum</taxon>
        <taxon>Colletotrichum acutatum species complex</taxon>
    </lineage>
</organism>
<dbReference type="EMBL" id="SDAQ01000164">
    <property type="protein sequence ID" value="KAI3532819.1"/>
    <property type="molecule type" value="Genomic_DNA"/>
</dbReference>
<evidence type="ECO:0000256" key="1">
    <source>
        <dbReference type="SAM" id="MobiDB-lite"/>
    </source>
</evidence>
<feature type="compositionally biased region" description="Pro residues" evidence="1">
    <location>
        <begin position="154"/>
        <end position="167"/>
    </location>
</feature>
<dbReference type="AlphaFoldDB" id="A0A9P9X2F0"/>
<feature type="compositionally biased region" description="Gly residues" evidence="1">
    <location>
        <begin position="127"/>
        <end position="139"/>
    </location>
</feature>
<proteinExistence type="predicted"/>
<dbReference type="Proteomes" id="UP001056436">
    <property type="component" value="Unassembled WGS sequence"/>
</dbReference>
<dbReference type="OrthoDB" id="4844889at2759"/>
<feature type="region of interest" description="Disordered" evidence="1">
    <location>
        <begin position="213"/>
        <end position="236"/>
    </location>
</feature>
<protein>
    <submittedName>
        <fullName evidence="2">Uncharacterized protein</fullName>
    </submittedName>
</protein>
<feature type="region of interest" description="Disordered" evidence="1">
    <location>
        <begin position="25"/>
        <end position="85"/>
    </location>
</feature>
<reference evidence="2" key="1">
    <citation type="submission" date="2019-01" db="EMBL/GenBank/DDBJ databases">
        <title>Colletotrichum abscissum LGMF1257.</title>
        <authorList>
            <person name="Baroncelli R."/>
        </authorList>
    </citation>
    <scope>NUCLEOTIDE SEQUENCE</scope>
    <source>
        <strain evidence="2">Ca142</strain>
    </source>
</reference>
<keyword evidence="3" id="KW-1185">Reference proteome</keyword>
<evidence type="ECO:0000313" key="3">
    <source>
        <dbReference type="Proteomes" id="UP001056436"/>
    </source>
</evidence>